<evidence type="ECO:0000313" key="3">
    <source>
        <dbReference type="EMBL" id="ADR36890.1"/>
    </source>
</evidence>
<gene>
    <name evidence="3" type="ordered locus">Ocepr_1434</name>
</gene>
<evidence type="ECO:0000256" key="1">
    <source>
        <dbReference type="SAM" id="Phobius"/>
    </source>
</evidence>
<dbReference type="RefSeq" id="WP_013458060.1">
    <property type="nucleotide sequence ID" value="NC_014761.1"/>
</dbReference>
<keyword evidence="1" id="KW-0812">Transmembrane</keyword>
<reference evidence="3 4" key="2">
    <citation type="journal article" date="2011" name="Stand. Genomic Sci.">
        <title>Complete genome sequence of Oceanithermus profundus type strain (506).</title>
        <authorList>
            <person name="Pati A."/>
            <person name="Zhang X."/>
            <person name="Lapidus A."/>
            <person name="Nolan M."/>
            <person name="Lucas S."/>
            <person name="Del Rio T.G."/>
            <person name="Tice H."/>
            <person name="Cheng J.F."/>
            <person name="Tapia R."/>
            <person name="Han C."/>
            <person name="Goodwin L."/>
            <person name="Pitluck S."/>
            <person name="Liolios K."/>
            <person name="Pagani I."/>
            <person name="Ivanova N."/>
            <person name="Mavromatis K."/>
            <person name="Chen A."/>
            <person name="Palaniappan K."/>
            <person name="Hauser L."/>
            <person name="Jeffries C.D."/>
            <person name="Brambilla E.M."/>
            <person name="Rohl A."/>
            <person name="Mwirichia R."/>
            <person name="Rohde M."/>
            <person name="Tindall B.J."/>
            <person name="Sikorski J."/>
            <person name="Wirth R."/>
            <person name="Goker M."/>
            <person name="Woyke T."/>
            <person name="Detter J.C."/>
            <person name="Bristow J."/>
            <person name="Eisen J.A."/>
            <person name="Markowitz V."/>
            <person name="Hugenholtz P."/>
            <person name="Kyrpides N.C."/>
            <person name="Klenk H.P."/>
            <person name="Land M."/>
        </authorList>
    </citation>
    <scope>NUCLEOTIDE SEQUENCE [LARGE SCALE GENOMIC DNA]</scope>
    <source>
        <strain evidence="4">DSM 14977 / NBRC 100410 / VKM B-2274 / 506</strain>
    </source>
</reference>
<protein>
    <submittedName>
        <fullName evidence="3">Putative nitrous oxidase accessory protein NosD</fullName>
    </submittedName>
</protein>
<keyword evidence="1" id="KW-1133">Transmembrane helix</keyword>
<dbReference type="InterPro" id="IPR007742">
    <property type="entry name" value="NosD_dom"/>
</dbReference>
<accession>E4U960</accession>
<dbReference type="OrthoDB" id="29819at2"/>
<feature type="transmembrane region" description="Helical" evidence="1">
    <location>
        <begin position="395"/>
        <end position="413"/>
    </location>
</feature>
<dbReference type="InterPro" id="IPR006626">
    <property type="entry name" value="PbH1"/>
</dbReference>
<dbReference type="InterPro" id="IPR011050">
    <property type="entry name" value="Pectin_lyase_fold/virulence"/>
</dbReference>
<sequence precursor="true">MWFLFAAALVLQPGDPLPPLQPGDTLRLAPGVHAGPWTIDVPGVRLVAEPGAVLDGGGAGSALVLAAEGIAVEGLEVRRVGRGSDFYAPDAAVWLVDCPDCTVRGLKAVGVTTGVRAEDSPRVRVEDCELQGLGDAPGITLYRTPGARVQGNRVEGFLDGIYLEHASGSRALENVSRGSRRYGFHLMFSRDVEVAGNRVEQGRVGSAVMYGARAWVHDNVFAGHVGPLAFGLLVQEQSESRFERNRVTGNTVGMLVVSSPDDVFRANDLFDNGFGVLVRRERDKGASALRFEGNRFRGNVYDLAVDDPEAKVAMRRNRYDRVRPLDLDGDGAADLPYVPSSSYALLTSRQPDLSLFALGPGMLLWERVEGRVPALRFMTLADAAPLPLAREGRPFAGFAWILALAGLGGGLWLRS</sequence>
<evidence type="ECO:0000259" key="2">
    <source>
        <dbReference type="Pfam" id="PF05048"/>
    </source>
</evidence>
<dbReference type="SUPFAM" id="SSF51126">
    <property type="entry name" value="Pectin lyase-like"/>
    <property type="match status" value="1"/>
</dbReference>
<keyword evidence="4" id="KW-1185">Reference proteome</keyword>
<dbReference type="KEGG" id="opr:Ocepr_1434"/>
<dbReference type="EMBL" id="CP002361">
    <property type="protein sequence ID" value="ADR36890.1"/>
    <property type="molecule type" value="Genomic_DNA"/>
</dbReference>
<proteinExistence type="predicted"/>
<dbReference type="STRING" id="670487.Ocepr_1434"/>
<dbReference type="Pfam" id="PF05048">
    <property type="entry name" value="NosD"/>
    <property type="match status" value="1"/>
</dbReference>
<organism evidence="3 4">
    <name type="scientific">Oceanithermus profundus (strain DSM 14977 / NBRC 100410 / VKM B-2274 / 506)</name>
    <dbReference type="NCBI Taxonomy" id="670487"/>
    <lineage>
        <taxon>Bacteria</taxon>
        <taxon>Thermotogati</taxon>
        <taxon>Deinococcota</taxon>
        <taxon>Deinococci</taxon>
        <taxon>Thermales</taxon>
        <taxon>Thermaceae</taxon>
        <taxon>Oceanithermus</taxon>
    </lineage>
</organism>
<dbReference type="InterPro" id="IPR012334">
    <property type="entry name" value="Pectin_lyas_fold"/>
</dbReference>
<dbReference type="Gene3D" id="2.160.20.10">
    <property type="entry name" value="Single-stranded right-handed beta-helix, Pectin lyase-like"/>
    <property type="match status" value="1"/>
</dbReference>
<feature type="domain" description="Periplasmic copper-binding protein NosD beta helix" evidence="2">
    <location>
        <begin position="137"/>
        <end position="307"/>
    </location>
</feature>
<dbReference type="Proteomes" id="UP000008722">
    <property type="component" value="Chromosome"/>
</dbReference>
<dbReference type="AlphaFoldDB" id="E4U960"/>
<name>E4U960_OCEP5</name>
<dbReference type="SMART" id="SM00710">
    <property type="entry name" value="PbH1"/>
    <property type="match status" value="7"/>
</dbReference>
<reference evidence="4" key="1">
    <citation type="submission" date="2010-11" db="EMBL/GenBank/DDBJ databases">
        <title>The complete sequence of chromosome of Oceanithermus profundus DSM 14977.</title>
        <authorList>
            <consortium name="US DOE Joint Genome Institute (JGI-PGF)"/>
            <person name="Lucas S."/>
            <person name="Copeland A."/>
            <person name="Lapidus A."/>
            <person name="Bruce D."/>
            <person name="Goodwin L."/>
            <person name="Pitluck S."/>
            <person name="Kyrpides N."/>
            <person name="Mavromatis K."/>
            <person name="Pagani I."/>
            <person name="Ivanova N."/>
            <person name="Zhang X."/>
            <person name="Brettin T."/>
            <person name="Detter J.C."/>
            <person name="Tapia R."/>
            <person name="Han C."/>
            <person name="Land M."/>
            <person name="Hauser L."/>
            <person name="Markowitz V."/>
            <person name="Cheng J.-F."/>
            <person name="Hugenholtz P."/>
            <person name="Woyke T."/>
            <person name="Wu D."/>
            <person name="Tindall B."/>
            <person name="Faehnrich R."/>
            <person name="Brambilla E."/>
            <person name="Klenk H.-P."/>
            <person name="Eisen J.A."/>
        </authorList>
    </citation>
    <scope>NUCLEOTIDE SEQUENCE [LARGE SCALE GENOMIC DNA]</scope>
    <source>
        <strain evidence="4">DSM 14977 / NBRC 100410 / VKM B-2274 / 506</strain>
    </source>
</reference>
<dbReference type="HOGENOM" id="CLU_662111_0_0_0"/>
<keyword evidence="1" id="KW-0472">Membrane</keyword>
<evidence type="ECO:0000313" key="4">
    <source>
        <dbReference type="Proteomes" id="UP000008722"/>
    </source>
</evidence>
<dbReference type="eggNOG" id="COG3420">
    <property type="taxonomic scope" value="Bacteria"/>
</dbReference>